<dbReference type="GO" id="GO:0003677">
    <property type="term" value="F:DNA binding"/>
    <property type="evidence" value="ECO:0007669"/>
    <property type="project" value="InterPro"/>
</dbReference>
<evidence type="ECO:0000256" key="4">
    <source>
        <dbReference type="ARBA" id="ARBA00023004"/>
    </source>
</evidence>
<dbReference type="PANTHER" id="PTHR43409:SF7">
    <property type="entry name" value="BLL1977 PROTEIN"/>
    <property type="match status" value="1"/>
</dbReference>
<keyword evidence="4" id="KW-0408">Iron</keyword>
<gene>
    <name evidence="7" type="ORF">LCGC14_2810820</name>
</gene>
<dbReference type="PANTHER" id="PTHR43409">
    <property type="entry name" value="ANAEROBIC MAGNESIUM-PROTOPORPHYRIN IX MONOMETHYL ESTER CYCLASE-RELATED"/>
    <property type="match status" value="1"/>
</dbReference>
<dbReference type="SFLD" id="SFLDS00029">
    <property type="entry name" value="Radical_SAM"/>
    <property type="match status" value="1"/>
</dbReference>
<dbReference type="SFLD" id="SFLDG01082">
    <property type="entry name" value="B12-binding_domain_containing"/>
    <property type="match status" value="1"/>
</dbReference>
<dbReference type="AlphaFoldDB" id="A0A0F8Z6Q4"/>
<dbReference type="GO" id="GO:0046872">
    <property type="term" value="F:metal ion binding"/>
    <property type="evidence" value="ECO:0007669"/>
    <property type="project" value="UniProtKB-KW"/>
</dbReference>
<feature type="domain" description="Elp3/MiaA/NifB-like radical SAM core" evidence="6">
    <location>
        <begin position="104"/>
        <end position="361"/>
    </location>
</feature>
<dbReference type="GO" id="GO:0009360">
    <property type="term" value="C:DNA polymerase III complex"/>
    <property type="evidence" value="ECO:0007669"/>
    <property type="project" value="InterPro"/>
</dbReference>
<evidence type="ECO:0000256" key="3">
    <source>
        <dbReference type="ARBA" id="ARBA00022723"/>
    </source>
</evidence>
<dbReference type="EMBL" id="LAZR01053008">
    <property type="protein sequence ID" value="KKK81700.1"/>
    <property type="molecule type" value="Genomic_DNA"/>
</dbReference>
<dbReference type="Pfam" id="PF04055">
    <property type="entry name" value="Radical_SAM"/>
    <property type="match status" value="1"/>
</dbReference>
<keyword evidence="5" id="KW-0411">Iron-sulfur</keyword>
<dbReference type="InterPro" id="IPR010372">
    <property type="entry name" value="DNA_pol3_delta_N"/>
</dbReference>
<feature type="non-terminal residue" evidence="7">
    <location>
        <position position="406"/>
    </location>
</feature>
<dbReference type="InterPro" id="IPR027417">
    <property type="entry name" value="P-loop_NTPase"/>
</dbReference>
<dbReference type="GO" id="GO:0006260">
    <property type="term" value="P:DNA replication"/>
    <property type="evidence" value="ECO:0007669"/>
    <property type="project" value="InterPro"/>
</dbReference>
<reference evidence="7" key="1">
    <citation type="journal article" date="2015" name="Nature">
        <title>Complex archaea that bridge the gap between prokaryotes and eukaryotes.</title>
        <authorList>
            <person name="Spang A."/>
            <person name="Saw J.H."/>
            <person name="Jorgensen S.L."/>
            <person name="Zaremba-Niedzwiedzka K."/>
            <person name="Martijn J."/>
            <person name="Lind A.E."/>
            <person name="van Eijk R."/>
            <person name="Schleper C."/>
            <person name="Guy L."/>
            <person name="Ettema T.J."/>
        </authorList>
    </citation>
    <scope>NUCLEOTIDE SEQUENCE</scope>
</reference>
<keyword evidence="2" id="KW-0949">S-adenosyl-L-methionine</keyword>
<comment type="caution">
    <text evidence="7">The sequence shown here is derived from an EMBL/GenBank/DDBJ whole genome shotgun (WGS) entry which is preliminary data.</text>
</comment>
<feature type="non-terminal residue" evidence="7">
    <location>
        <position position="1"/>
    </location>
</feature>
<dbReference type="Pfam" id="PF06144">
    <property type="entry name" value="DNA_pol3_delta"/>
    <property type="match status" value="1"/>
</dbReference>
<evidence type="ECO:0000259" key="6">
    <source>
        <dbReference type="SMART" id="SM00729"/>
    </source>
</evidence>
<name>A0A0F8Z6Q4_9ZZZZ</name>
<keyword evidence="3" id="KW-0479">Metal-binding</keyword>
<accession>A0A0F8Z6Q4</accession>
<dbReference type="InterPro" id="IPR006638">
    <property type="entry name" value="Elp3/MiaA/NifB-like_rSAM"/>
</dbReference>
<organism evidence="7">
    <name type="scientific">marine sediment metagenome</name>
    <dbReference type="NCBI Taxonomy" id="412755"/>
    <lineage>
        <taxon>unclassified sequences</taxon>
        <taxon>metagenomes</taxon>
        <taxon>ecological metagenomes</taxon>
    </lineage>
</organism>
<evidence type="ECO:0000256" key="5">
    <source>
        <dbReference type="ARBA" id="ARBA00023014"/>
    </source>
</evidence>
<dbReference type="InterPro" id="IPR007197">
    <property type="entry name" value="rSAM"/>
</dbReference>
<dbReference type="GO" id="GO:0051536">
    <property type="term" value="F:iron-sulfur cluster binding"/>
    <property type="evidence" value="ECO:0007669"/>
    <property type="project" value="UniProtKB-KW"/>
</dbReference>
<evidence type="ECO:0000256" key="2">
    <source>
        <dbReference type="ARBA" id="ARBA00022691"/>
    </source>
</evidence>
<proteinExistence type="predicted"/>
<evidence type="ECO:0000256" key="1">
    <source>
        <dbReference type="ARBA" id="ARBA00001966"/>
    </source>
</evidence>
<protein>
    <recommendedName>
        <fullName evidence="6">Elp3/MiaA/NifB-like radical SAM core domain-containing protein</fullName>
    </recommendedName>
</protein>
<dbReference type="SMART" id="SM00729">
    <property type="entry name" value="Elp3"/>
    <property type="match status" value="1"/>
</dbReference>
<dbReference type="GO" id="GO:0005829">
    <property type="term" value="C:cytosol"/>
    <property type="evidence" value="ECO:0007669"/>
    <property type="project" value="TreeGrafter"/>
</dbReference>
<dbReference type="GO" id="GO:0003887">
    <property type="term" value="F:DNA-directed DNA polymerase activity"/>
    <property type="evidence" value="ECO:0007669"/>
    <property type="project" value="InterPro"/>
</dbReference>
<dbReference type="SUPFAM" id="SSF102114">
    <property type="entry name" value="Radical SAM enzymes"/>
    <property type="match status" value="1"/>
</dbReference>
<dbReference type="Gene3D" id="3.40.50.300">
    <property type="entry name" value="P-loop containing nucleotide triphosphate hydrolases"/>
    <property type="match status" value="1"/>
</dbReference>
<dbReference type="InterPro" id="IPR058240">
    <property type="entry name" value="rSAM_sf"/>
</dbReference>
<evidence type="ECO:0000313" key="7">
    <source>
        <dbReference type="EMBL" id="KKK81700.1"/>
    </source>
</evidence>
<comment type="cofactor">
    <cofactor evidence="1">
        <name>[4Fe-4S] cluster</name>
        <dbReference type="ChEBI" id="CHEBI:49883"/>
    </cofactor>
</comment>
<sequence>PSSLPERTLREEEIDFVVRGEEHSSLIGLLEEGFNRNLSKVPGLAYLEEGILHMNIPHPLADLNTQLLNVAWDLLPPLKNYRAHDWHSFSGRDEFSLKPESRQPYASLYTSLGCPFKCTFCCINAEFKTSIADNPKKGRNDLEKITSGKGELELLKVLNNTRPSIRYWDPDIVMKNIDYLVSQGVHHLKFIDEMFVFNKKHVEGIADRIIERGYDLNIWAYARIDTVKDRRLLEKIKRAGINWLALGIESANLEVRHGAAKNFGNEDIFKYVKQIIFQELCFSERRLVILNNWPSTMGKTKKESRAKVLKQMKEIIPDIPEDCILILNNLETISKSFISLVKKNGKILEEDQFIDKKSAKDKILRYFMAYKKVIKEEGKFRGYKPELVILKKIKYDPIKVEGCLYP</sequence>
<dbReference type="InterPro" id="IPR051198">
    <property type="entry name" value="BchE-like"/>
</dbReference>